<dbReference type="EMBL" id="JBHTCQ010000001">
    <property type="protein sequence ID" value="MFC7403786.1"/>
    <property type="molecule type" value="Genomic_DNA"/>
</dbReference>
<protein>
    <recommendedName>
        <fullName evidence="4">Cardiolipin synthase N-terminal domain-containing protein</fullName>
    </recommendedName>
</protein>
<gene>
    <name evidence="2" type="ORF">ACFQQL_01590</name>
</gene>
<organism evidence="2 3">
    <name type="scientific">Georgenia alba</name>
    <dbReference type="NCBI Taxonomy" id="2233858"/>
    <lineage>
        <taxon>Bacteria</taxon>
        <taxon>Bacillati</taxon>
        <taxon>Actinomycetota</taxon>
        <taxon>Actinomycetes</taxon>
        <taxon>Micrococcales</taxon>
        <taxon>Bogoriellaceae</taxon>
        <taxon>Georgenia</taxon>
    </lineage>
</organism>
<dbReference type="Proteomes" id="UP001596455">
    <property type="component" value="Unassembled WGS sequence"/>
</dbReference>
<evidence type="ECO:0000313" key="3">
    <source>
        <dbReference type="Proteomes" id="UP001596455"/>
    </source>
</evidence>
<dbReference type="RefSeq" id="WP_382390577.1">
    <property type="nucleotide sequence ID" value="NZ_JBHTCQ010000001.1"/>
</dbReference>
<evidence type="ECO:0000313" key="2">
    <source>
        <dbReference type="EMBL" id="MFC7403786.1"/>
    </source>
</evidence>
<keyword evidence="1" id="KW-0472">Membrane</keyword>
<keyword evidence="1" id="KW-0812">Transmembrane</keyword>
<sequence length="65" mass="7196">MARSPKKTGLAVGAVLAQLVAGPLTLRDISRRRDRQIRGPRLLWQIWAGTNLLGVAAYWTVGRKD</sequence>
<proteinExistence type="predicted"/>
<accession>A0ABW2Q3P8</accession>
<keyword evidence="3" id="KW-1185">Reference proteome</keyword>
<reference evidence="3" key="1">
    <citation type="journal article" date="2019" name="Int. J. Syst. Evol. Microbiol.">
        <title>The Global Catalogue of Microorganisms (GCM) 10K type strain sequencing project: providing services to taxonomists for standard genome sequencing and annotation.</title>
        <authorList>
            <consortium name="The Broad Institute Genomics Platform"/>
            <consortium name="The Broad Institute Genome Sequencing Center for Infectious Disease"/>
            <person name="Wu L."/>
            <person name="Ma J."/>
        </authorList>
    </citation>
    <scope>NUCLEOTIDE SEQUENCE [LARGE SCALE GENOMIC DNA]</scope>
    <source>
        <strain evidence="3">JCM 1490</strain>
    </source>
</reference>
<evidence type="ECO:0008006" key="4">
    <source>
        <dbReference type="Google" id="ProtNLM"/>
    </source>
</evidence>
<name>A0ABW2Q3P8_9MICO</name>
<keyword evidence="1" id="KW-1133">Transmembrane helix</keyword>
<feature type="transmembrane region" description="Helical" evidence="1">
    <location>
        <begin position="42"/>
        <end position="61"/>
    </location>
</feature>
<comment type="caution">
    <text evidence="2">The sequence shown here is derived from an EMBL/GenBank/DDBJ whole genome shotgun (WGS) entry which is preliminary data.</text>
</comment>
<evidence type="ECO:0000256" key="1">
    <source>
        <dbReference type="SAM" id="Phobius"/>
    </source>
</evidence>